<dbReference type="EMBL" id="LR796573">
    <property type="protein sequence ID" value="CAB4152952.1"/>
    <property type="molecule type" value="Genomic_DNA"/>
</dbReference>
<organism evidence="1">
    <name type="scientific">uncultured Caudovirales phage</name>
    <dbReference type="NCBI Taxonomy" id="2100421"/>
    <lineage>
        <taxon>Viruses</taxon>
        <taxon>Duplodnaviria</taxon>
        <taxon>Heunggongvirae</taxon>
        <taxon>Uroviricota</taxon>
        <taxon>Caudoviricetes</taxon>
        <taxon>Peduoviridae</taxon>
        <taxon>Maltschvirus</taxon>
        <taxon>Maltschvirus maltsch</taxon>
    </lineage>
</organism>
<evidence type="ECO:0000313" key="1">
    <source>
        <dbReference type="EMBL" id="CAB4152952.1"/>
    </source>
</evidence>
<sequence>MRKLNAIWLLLTHKAYFVAVCKTGFNGDDMTTIGNYTYAMAETLINKHIADVDTYLYQEDALDEANDIINGIL</sequence>
<name>A0A6J5N2N9_9CAUD</name>
<gene>
    <name evidence="1" type="ORF">UFOVP614_41</name>
</gene>
<protein>
    <submittedName>
        <fullName evidence="1">Uncharacterized protein</fullName>
    </submittedName>
</protein>
<proteinExistence type="predicted"/>
<accession>A0A6J5N2N9</accession>
<reference evidence="1" key="1">
    <citation type="submission" date="2020-04" db="EMBL/GenBank/DDBJ databases">
        <authorList>
            <person name="Chiriac C."/>
            <person name="Salcher M."/>
            <person name="Ghai R."/>
            <person name="Kavagutti S V."/>
        </authorList>
    </citation>
    <scope>NUCLEOTIDE SEQUENCE</scope>
</reference>